<dbReference type="GO" id="GO:0016020">
    <property type="term" value="C:membrane"/>
    <property type="evidence" value="ECO:0007669"/>
    <property type="project" value="UniProtKB-SubCell"/>
</dbReference>
<evidence type="ECO:0000313" key="11">
    <source>
        <dbReference type="Proteomes" id="UP000007879"/>
    </source>
</evidence>
<sequence length="497" mass="56909">MKTLSPKKLCLVGLLSILLMLIVFMSFHQDTIKIDYYKSRLLKNHSREPITEYPIGPTSLTGNEEKHDAHVKLKEGPDPKVTEEPSQPLNVGTEKKEPIKKPVKVHVPDEIHPKSQADLWIKLSPSNVIRRVGYLDKRNLNDVRLNIILMQDKRQRPLPTVFVRLHYTDAKEPLCLSTELDHSAIEEGHDNYVLYLVRSPQLTEAQRESLSHVTISTKGDCKDESIPIAIETVFDPKEYKYKFAMCLHKSVRPDLEPKVLLDWVKLNLALGTEFMTIFLQAGAEKIYEVLEPYVKKGVLEVLDWKLEPPLIDSVSYHDGQTGVIAECIWRNINSVKYLGMNDADEFFIPQKHHTLLEMMEELDQPMSKRYGSYLFTNTLMVDNGRLLPIVEKALSSNKCTGLDPMSLPVYFKRGKSCTTYAEKIIMVPNAASTAWPHHLFSYRADKYTKELRVPDSIGRSQHYRPTWDGYFHRCSPSQLSDSLSAGNYFYNVTGCTP</sequence>
<dbReference type="AlphaFoldDB" id="A0A1X7UAJ5"/>
<dbReference type="OrthoDB" id="2526284at2759"/>
<dbReference type="InParanoid" id="A0A1X7UAJ5"/>
<evidence type="ECO:0000256" key="5">
    <source>
        <dbReference type="ARBA" id="ARBA00022692"/>
    </source>
</evidence>
<dbReference type="EC" id="2.4.1.-" evidence="8"/>
<evidence type="ECO:0000256" key="6">
    <source>
        <dbReference type="ARBA" id="ARBA00022989"/>
    </source>
</evidence>
<dbReference type="PANTHER" id="PTHR21461">
    <property type="entry name" value="GLYCOSYLTRANSFERASE FAMILY 92 PROTEIN"/>
    <property type="match status" value="1"/>
</dbReference>
<dbReference type="InterPro" id="IPR008166">
    <property type="entry name" value="Glyco_transf_92"/>
</dbReference>
<protein>
    <recommendedName>
        <fullName evidence="8">Glycosyltransferase family 92 protein</fullName>
        <ecNumber evidence="8">2.4.1.-</ecNumber>
    </recommendedName>
</protein>
<keyword evidence="7" id="KW-0472">Membrane</keyword>
<comment type="similarity">
    <text evidence="2 8">Belongs to the glycosyltransferase 92 family.</text>
</comment>
<evidence type="ECO:0000256" key="7">
    <source>
        <dbReference type="ARBA" id="ARBA00023136"/>
    </source>
</evidence>
<reference evidence="10" key="2">
    <citation type="submission" date="2017-05" db="UniProtKB">
        <authorList>
            <consortium name="EnsemblMetazoa"/>
        </authorList>
    </citation>
    <scope>IDENTIFICATION</scope>
</reference>
<keyword evidence="6" id="KW-1133">Transmembrane helix</keyword>
<feature type="compositionally biased region" description="Basic and acidic residues" evidence="9">
    <location>
        <begin position="63"/>
        <end position="83"/>
    </location>
</feature>
<dbReference type="KEGG" id="aqu:100641305"/>
<dbReference type="Pfam" id="PF01697">
    <property type="entry name" value="Glyco_transf_92"/>
    <property type="match status" value="1"/>
</dbReference>
<reference evidence="11" key="1">
    <citation type="journal article" date="2010" name="Nature">
        <title>The Amphimedon queenslandica genome and the evolution of animal complexity.</title>
        <authorList>
            <person name="Srivastava M."/>
            <person name="Simakov O."/>
            <person name="Chapman J."/>
            <person name="Fahey B."/>
            <person name="Gauthier M.E."/>
            <person name="Mitros T."/>
            <person name="Richards G.S."/>
            <person name="Conaco C."/>
            <person name="Dacre M."/>
            <person name="Hellsten U."/>
            <person name="Larroux C."/>
            <person name="Putnam N.H."/>
            <person name="Stanke M."/>
            <person name="Adamska M."/>
            <person name="Darling A."/>
            <person name="Degnan S.M."/>
            <person name="Oakley T.H."/>
            <person name="Plachetzki D.C."/>
            <person name="Zhai Y."/>
            <person name="Adamski M."/>
            <person name="Calcino A."/>
            <person name="Cummins S.F."/>
            <person name="Goodstein D.M."/>
            <person name="Harris C."/>
            <person name="Jackson D.J."/>
            <person name="Leys S.P."/>
            <person name="Shu S."/>
            <person name="Woodcroft B.J."/>
            <person name="Vervoort M."/>
            <person name="Kosik K.S."/>
            <person name="Manning G."/>
            <person name="Degnan B.M."/>
            <person name="Rokhsar D.S."/>
        </authorList>
    </citation>
    <scope>NUCLEOTIDE SEQUENCE [LARGE SCALE GENOMIC DNA]</scope>
</reference>
<evidence type="ECO:0000313" key="10">
    <source>
        <dbReference type="EnsemblMetazoa" id="Aqu2.1.24780_001"/>
    </source>
</evidence>
<dbReference type="GO" id="GO:0016757">
    <property type="term" value="F:glycosyltransferase activity"/>
    <property type="evidence" value="ECO:0007669"/>
    <property type="project" value="UniProtKB-UniRule"/>
</dbReference>
<name>A0A1X7UAJ5_AMPQE</name>
<evidence type="ECO:0000256" key="2">
    <source>
        <dbReference type="ARBA" id="ARBA00007647"/>
    </source>
</evidence>
<proteinExistence type="inferred from homology"/>
<dbReference type="EnsemblMetazoa" id="XM_003388476.2">
    <property type="protein sequence ID" value="XP_003388524.1"/>
    <property type="gene ID" value="LOC100641305"/>
</dbReference>
<keyword evidence="5" id="KW-0812">Transmembrane</keyword>
<feature type="region of interest" description="Disordered" evidence="9">
    <location>
        <begin position="53"/>
        <end position="95"/>
    </location>
</feature>
<dbReference type="Proteomes" id="UP000007879">
    <property type="component" value="Unassembled WGS sequence"/>
</dbReference>
<organism evidence="10">
    <name type="scientific">Amphimedon queenslandica</name>
    <name type="common">Sponge</name>
    <dbReference type="NCBI Taxonomy" id="400682"/>
    <lineage>
        <taxon>Eukaryota</taxon>
        <taxon>Metazoa</taxon>
        <taxon>Porifera</taxon>
        <taxon>Demospongiae</taxon>
        <taxon>Heteroscleromorpha</taxon>
        <taxon>Haplosclerida</taxon>
        <taxon>Niphatidae</taxon>
        <taxon>Amphimedon</taxon>
    </lineage>
</organism>
<dbReference type="GO" id="GO:0005737">
    <property type="term" value="C:cytoplasm"/>
    <property type="evidence" value="ECO:0007669"/>
    <property type="project" value="TreeGrafter"/>
</dbReference>
<evidence type="ECO:0000256" key="9">
    <source>
        <dbReference type="SAM" id="MobiDB-lite"/>
    </source>
</evidence>
<evidence type="ECO:0000256" key="3">
    <source>
        <dbReference type="ARBA" id="ARBA00022676"/>
    </source>
</evidence>
<comment type="subcellular location">
    <subcellularLocation>
        <location evidence="1">Membrane</location>
        <topology evidence="1">Single-pass membrane protein</topology>
    </subcellularLocation>
</comment>
<evidence type="ECO:0000256" key="8">
    <source>
        <dbReference type="RuleBase" id="RU366017"/>
    </source>
</evidence>
<keyword evidence="11" id="KW-1185">Reference proteome</keyword>
<evidence type="ECO:0000256" key="4">
    <source>
        <dbReference type="ARBA" id="ARBA00022679"/>
    </source>
</evidence>
<evidence type="ECO:0000256" key="1">
    <source>
        <dbReference type="ARBA" id="ARBA00004167"/>
    </source>
</evidence>
<dbReference type="PANTHER" id="PTHR21461:SF69">
    <property type="entry name" value="GLYCOSYLTRANSFERASE FAMILY 92 PROTEIN"/>
    <property type="match status" value="1"/>
</dbReference>
<keyword evidence="4 8" id="KW-0808">Transferase</keyword>
<dbReference type="EnsemblMetazoa" id="Aqu2.1.24780_001">
    <property type="protein sequence ID" value="Aqu2.1.24780_001"/>
    <property type="gene ID" value="Aqu2.1.24780"/>
</dbReference>
<gene>
    <name evidence="10" type="primary">100641305</name>
</gene>
<keyword evidence="3 8" id="KW-0328">Glycosyltransferase</keyword>
<accession>A0A1X7UAJ5</accession>